<dbReference type="Proteomes" id="UP000694044">
    <property type="component" value="Unassembled WGS sequence"/>
</dbReference>
<accession>A0A8T1W2B4</accession>
<evidence type="ECO:0000313" key="2">
    <source>
        <dbReference type="EMBL" id="KAG7388022.1"/>
    </source>
</evidence>
<dbReference type="EMBL" id="JAGDFM010000068">
    <property type="protein sequence ID" value="KAG7388022.1"/>
    <property type="molecule type" value="Genomic_DNA"/>
</dbReference>
<sequence>MNALDLLLSEGEDENVVAAAMAFLDSVKSDSEPPTDSTDNNSPSTSQKPKRKRNSKPGYSTEQGRRKKEEVLALRAQVEGLEAWLEHLKRTQQRVSALTRKACSCPKANRQTATKAMEAFQKRQRSEGINRKLKAALASQATVGKAVLAIIQQTMTLEVSGRRPYSIGSNRSLSNPTCAYPLAQDRDFVFCRPEQLAETYENAGVLAQLRDGARGLYMNLSTAVPQLPATAYCSTMAPTIHPIRGKMFESSTVCSVPCSMKFASDALWLEYSTPRKYANKSYRYMDLVGADSVKKSFDLLLQSKRGEISMNGLMFATRFEDEARVSIVRDYVAFLPTAGLHMRCNHWTIVTPGDADHDCHLHFYVQMFAETTPGFLAAPQDVSYVQEIALEAWSTKMHAYSQLLHDHLEINSL</sequence>
<name>A0A8T1W2B4_9STRA</name>
<gene>
    <name evidence="2" type="ORF">PHYPSEUDO_013274</name>
</gene>
<dbReference type="AlphaFoldDB" id="A0A8T1W2B4"/>
<comment type="caution">
    <text evidence="2">The sequence shown here is derived from an EMBL/GenBank/DDBJ whole genome shotgun (WGS) entry which is preliminary data.</text>
</comment>
<dbReference type="OrthoDB" id="125720at2759"/>
<evidence type="ECO:0000313" key="3">
    <source>
        <dbReference type="Proteomes" id="UP000694044"/>
    </source>
</evidence>
<feature type="region of interest" description="Disordered" evidence="1">
    <location>
        <begin position="28"/>
        <end position="68"/>
    </location>
</feature>
<protein>
    <submittedName>
        <fullName evidence="2">Uncharacterized protein</fullName>
    </submittedName>
</protein>
<evidence type="ECO:0000256" key="1">
    <source>
        <dbReference type="SAM" id="MobiDB-lite"/>
    </source>
</evidence>
<proteinExistence type="predicted"/>
<keyword evidence="3" id="KW-1185">Reference proteome</keyword>
<organism evidence="2 3">
    <name type="scientific">Phytophthora pseudosyringae</name>
    <dbReference type="NCBI Taxonomy" id="221518"/>
    <lineage>
        <taxon>Eukaryota</taxon>
        <taxon>Sar</taxon>
        <taxon>Stramenopiles</taxon>
        <taxon>Oomycota</taxon>
        <taxon>Peronosporomycetes</taxon>
        <taxon>Peronosporales</taxon>
        <taxon>Peronosporaceae</taxon>
        <taxon>Phytophthora</taxon>
    </lineage>
</organism>
<reference evidence="2" key="1">
    <citation type="submission" date="2021-02" db="EMBL/GenBank/DDBJ databases">
        <authorList>
            <person name="Palmer J.M."/>
        </authorList>
    </citation>
    <scope>NUCLEOTIDE SEQUENCE</scope>
    <source>
        <strain evidence="2">SCRP734</strain>
    </source>
</reference>
<feature type="compositionally biased region" description="Low complexity" evidence="1">
    <location>
        <begin position="34"/>
        <end position="46"/>
    </location>
</feature>